<dbReference type="AlphaFoldDB" id="A0A2H0YN92"/>
<feature type="transmembrane region" description="Helical" evidence="1">
    <location>
        <begin position="9"/>
        <end position="30"/>
    </location>
</feature>
<name>A0A2H0YN92_9BACT</name>
<evidence type="ECO:0000313" key="3">
    <source>
        <dbReference type="Proteomes" id="UP000231472"/>
    </source>
</evidence>
<dbReference type="PANTHER" id="PTHR43019:SF23">
    <property type="entry name" value="PROTEASE DO-LIKE 5, CHLOROPLASTIC"/>
    <property type="match status" value="1"/>
</dbReference>
<dbReference type="SUPFAM" id="SSF50494">
    <property type="entry name" value="Trypsin-like serine proteases"/>
    <property type="match status" value="1"/>
</dbReference>
<dbReference type="Pfam" id="PF13365">
    <property type="entry name" value="Trypsin_2"/>
    <property type="match status" value="1"/>
</dbReference>
<gene>
    <name evidence="2" type="ORF">COT32_02230</name>
</gene>
<dbReference type="PANTHER" id="PTHR43019">
    <property type="entry name" value="SERINE ENDOPROTEASE DEGS"/>
    <property type="match status" value="1"/>
</dbReference>
<keyword evidence="1" id="KW-0812">Transmembrane</keyword>
<proteinExistence type="predicted"/>
<accession>A0A2H0YN92</accession>
<comment type="caution">
    <text evidence="2">The sequence shown here is derived from an EMBL/GenBank/DDBJ whole genome shotgun (WGS) entry which is preliminary data.</text>
</comment>
<sequence length="231" mass="25697">MLKNILKILIIFLFGMAGGIFAGQILWPYYIERPLAPVIEKKEIIIQENTVLQEAVKKVEKSVVGIRIKTAGGKIITGSGIIVTTDGLIVTLSELLPKAGDFAFFIDGKTVVEYQILKRDQKTNLVLLKVKAEKDDLQTSGFAPFEEIKLGERVFLMGVIFPESEPIKMVNEGIVKYLTEDYIRTNIFENNTLTGSPLFNIKGELLGLNIIDSQGRVTAIPITQIRQFIGL</sequence>
<evidence type="ECO:0000313" key="2">
    <source>
        <dbReference type="EMBL" id="PIS39971.1"/>
    </source>
</evidence>
<dbReference type="Gene3D" id="2.40.10.120">
    <property type="match status" value="1"/>
</dbReference>
<protein>
    <recommendedName>
        <fullName evidence="4">Serine protease</fullName>
    </recommendedName>
</protein>
<keyword evidence="1" id="KW-1133">Transmembrane helix</keyword>
<keyword evidence="1" id="KW-0472">Membrane</keyword>
<evidence type="ECO:0008006" key="4">
    <source>
        <dbReference type="Google" id="ProtNLM"/>
    </source>
</evidence>
<reference evidence="3" key="1">
    <citation type="submission" date="2017-09" db="EMBL/GenBank/DDBJ databases">
        <title>Depth-based differentiation of microbial function through sediment-hosted aquifers and enrichment of novel symbionts in the deep terrestrial subsurface.</title>
        <authorList>
            <person name="Probst A.J."/>
            <person name="Ladd B."/>
            <person name="Jarett J.K."/>
            <person name="Geller-Mcgrath D.E."/>
            <person name="Sieber C.M.K."/>
            <person name="Emerson J.B."/>
            <person name="Anantharaman K."/>
            <person name="Thomas B.C."/>
            <person name="Malmstrom R."/>
            <person name="Stieglmeier M."/>
            <person name="Klingl A."/>
            <person name="Woyke T."/>
            <person name="Ryan C.M."/>
            <person name="Banfield J.F."/>
        </authorList>
    </citation>
    <scope>NUCLEOTIDE SEQUENCE [LARGE SCALE GENOMIC DNA]</scope>
</reference>
<dbReference type="EMBL" id="PEYC01000045">
    <property type="protein sequence ID" value="PIS39971.1"/>
    <property type="molecule type" value="Genomic_DNA"/>
</dbReference>
<dbReference type="Proteomes" id="UP000231472">
    <property type="component" value="Unassembled WGS sequence"/>
</dbReference>
<dbReference type="InterPro" id="IPR009003">
    <property type="entry name" value="Peptidase_S1_PA"/>
</dbReference>
<organism evidence="2 3">
    <name type="scientific">Candidatus Nealsonbacteria bacterium CG08_land_8_20_14_0_20_36_22</name>
    <dbReference type="NCBI Taxonomy" id="1974704"/>
    <lineage>
        <taxon>Bacteria</taxon>
        <taxon>Candidatus Nealsoniibacteriota</taxon>
    </lineage>
</organism>
<evidence type="ECO:0000256" key="1">
    <source>
        <dbReference type="SAM" id="Phobius"/>
    </source>
</evidence>